<organism evidence="20 21">
    <name type="scientific">Bacillus taeanensis</name>
    <dbReference type="NCBI Taxonomy" id="273032"/>
    <lineage>
        <taxon>Bacteria</taxon>
        <taxon>Bacillati</taxon>
        <taxon>Bacillota</taxon>
        <taxon>Bacilli</taxon>
        <taxon>Bacillales</taxon>
        <taxon>Bacillaceae</taxon>
        <taxon>Bacillus</taxon>
    </lineage>
</organism>
<dbReference type="InterPro" id="IPR016193">
    <property type="entry name" value="Cytidine_deaminase-like"/>
</dbReference>
<reference evidence="20 21" key="1">
    <citation type="submission" date="2018-07" db="EMBL/GenBank/DDBJ databases">
        <title>Lottiidibacillus patelloidae gen. nov., sp. nov., isolated from the intestinal tract of a marine limpet and the reclassification of B. taeanensis BH030017T, B. algicola KMM 3737T and B. hwajinpoensis SW-72T as genus Lottiidibacillus.</title>
        <authorList>
            <person name="Liu R."/>
            <person name="Huang Z."/>
        </authorList>
    </citation>
    <scope>NUCLEOTIDE SEQUENCE [LARGE SCALE GENOMIC DNA]</scope>
    <source>
        <strain evidence="20 21">BH030017</strain>
    </source>
</reference>
<evidence type="ECO:0000256" key="4">
    <source>
        <dbReference type="ARBA" id="ARBA00005259"/>
    </source>
</evidence>
<keyword evidence="21" id="KW-1185">Reference proteome</keyword>
<feature type="binding site" evidence="17">
    <location>
        <position position="171"/>
    </location>
    <ligand>
        <name>NADP(+)</name>
        <dbReference type="ChEBI" id="CHEBI:58349"/>
    </ligand>
</feature>
<dbReference type="Gene3D" id="3.40.430.10">
    <property type="entry name" value="Dihydrofolate Reductase, subunit A"/>
    <property type="match status" value="1"/>
</dbReference>
<dbReference type="RefSeq" id="WP_113804488.1">
    <property type="nucleotide sequence ID" value="NZ_QOCW01000002.1"/>
</dbReference>
<dbReference type="PANTHER" id="PTHR38011:SF7">
    <property type="entry name" value="2,5-DIAMINO-6-RIBOSYLAMINO-4(3H)-PYRIMIDINONE 5'-PHOSPHATE REDUCTASE"/>
    <property type="match status" value="1"/>
</dbReference>
<keyword evidence="10 15" id="KW-0521">NADP</keyword>
<evidence type="ECO:0000313" key="21">
    <source>
        <dbReference type="Proteomes" id="UP000253314"/>
    </source>
</evidence>
<keyword evidence="12" id="KW-0511">Multifunctional enzyme</keyword>
<comment type="catalytic activity">
    <reaction evidence="14 15">
        <text>2,5-diamino-6-hydroxy-4-(5-phosphoribosylamino)-pyrimidine + H2O + H(+) = 5-amino-6-(5-phospho-D-ribosylamino)uracil + NH4(+)</text>
        <dbReference type="Rhea" id="RHEA:21868"/>
        <dbReference type="ChEBI" id="CHEBI:15377"/>
        <dbReference type="ChEBI" id="CHEBI:15378"/>
        <dbReference type="ChEBI" id="CHEBI:28938"/>
        <dbReference type="ChEBI" id="CHEBI:58453"/>
        <dbReference type="ChEBI" id="CHEBI:58614"/>
        <dbReference type="EC" id="3.5.4.26"/>
    </reaction>
</comment>
<evidence type="ECO:0000256" key="14">
    <source>
        <dbReference type="ARBA" id="ARBA00049886"/>
    </source>
</evidence>
<gene>
    <name evidence="20" type="primary">ribD</name>
    <name evidence="20" type="ORF">DS031_03175</name>
</gene>
<dbReference type="Gene3D" id="3.40.140.10">
    <property type="entry name" value="Cytidine Deaminase, domain 2"/>
    <property type="match status" value="1"/>
</dbReference>
<dbReference type="PIRSF" id="PIRSF006769">
    <property type="entry name" value="RibD"/>
    <property type="match status" value="1"/>
</dbReference>
<name>A0A366XZL0_9BACI</name>
<feature type="binding site" evidence="17">
    <location>
        <position position="222"/>
    </location>
    <ligand>
        <name>NADP(+)</name>
        <dbReference type="ChEBI" id="CHEBI:58349"/>
    </ligand>
</feature>
<feature type="binding site" evidence="17">
    <location>
        <position position="208"/>
    </location>
    <ligand>
        <name>substrate</name>
    </ligand>
</feature>
<comment type="pathway">
    <text evidence="3 15">Cofactor biosynthesis; riboflavin biosynthesis; 5-amino-6-(D-ribitylamino)uracil from GTP: step 3/4.</text>
</comment>
<evidence type="ECO:0000256" key="18">
    <source>
        <dbReference type="PIRSR" id="PIRSR006769-3"/>
    </source>
</evidence>
<dbReference type="Proteomes" id="UP000253314">
    <property type="component" value="Unassembled WGS sequence"/>
</dbReference>
<dbReference type="GO" id="GO:0008703">
    <property type="term" value="F:5-amino-6-(5-phosphoribosylamino)uracil reductase activity"/>
    <property type="evidence" value="ECO:0007669"/>
    <property type="project" value="UniProtKB-EC"/>
</dbReference>
<evidence type="ECO:0000256" key="5">
    <source>
        <dbReference type="ARBA" id="ARBA00007417"/>
    </source>
</evidence>
<dbReference type="InterPro" id="IPR002734">
    <property type="entry name" value="RibDG_C"/>
</dbReference>
<evidence type="ECO:0000256" key="3">
    <source>
        <dbReference type="ARBA" id="ARBA00004910"/>
    </source>
</evidence>
<dbReference type="OrthoDB" id="9800865at2"/>
<dbReference type="GO" id="GO:0050661">
    <property type="term" value="F:NADP binding"/>
    <property type="evidence" value="ECO:0007669"/>
    <property type="project" value="InterPro"/>
</dbReference>
<comment type="function">
    <text evidence="1 15">Converts 2,5-diamino-6-(ribosylamino)-4(3h)-pyrimidinone 5'-phosphate into 5-amino-6-(ribosylamino)-2,4(1h,3h)-pyrimidinedione 5'-phosphate.</text>
</comment>
<evidence type="ECO:0000256" key="11">
    <source>
        <dbReference type="ARBA" id="ARBA00023002"/>
    </source>
</evidence>
<evidence type="ECO:0000256" key="10">
    <source>
        <dbReference type="ARBA" id="ARBA00022857"/>
    </source>
</evidence>
<evidence type="ECO:0000256" key="12">
    <source>
        <dbReference type="ARBA" id="ARBA00023268"/>
    </source>
</evidence>
<feature type="binding site" evidence="17">
    <location>
        <position position="155"/>
    </location>
    <ligand>
        <name>NADP(+)</name>
        <dbReference type="ChEBI" id="CHEBI:58349"/>
    </ligand>
</feature>
<comment type="caution">
    <text evidence="20">The sequence shown here is derived from an EMBL/GenBank/DDBJ whole genome shotgun (WGS) entry which is preliminary data.</text>
</comment>
<evidence type="ECO:0000256" key="16">
    <source>
        <dbReference type="PIRSR" id="PIRSR006769-1"/>
    </source>
</evidence>
<keyword evidence="7 15" id="KW-0479">Metal-binding</keyword>
<dbReference type="PROSITE" id="PS00903">
    <property type="entry name" value="CYT_DCMP_DEAMINASES_1"/>
    <property type="match status" value="1"/>
</dbReference>
<dbReference type="GO" id="GO:0008270">
    <property type="term" value="F:zinc ion binding"/>
    <property type="evidence" value="ECO:0007669"/>
    <property type="project" value="InterPro"/>
</dbReference>
<dbReference type="EMBL" id="QOCW01000002">
    <property type="protein sequence ID" value="RBW71008.1"/>
    <property type="molecule type" value="Genomic_DNA"/>
</dbReference>
<feature type="binding site" evidence="17">
    <location>
        <position position="197"/>
    </location>
    <ligand>
        <name>NADP(+)</name>
        <dbReference type="ChEBI" id="CHEBI:58349"/>
    </ligand>
</feature>
<dbReference type="UniPathway" id="UPA00275">
    <property type="reaction ID" value="UER00401"/>
</dbReference>
<evidence type="ECO:0000256" key="6">
    <source>
        <dbReference type="ARBA" id="ARBA00022619"/>
    </source>
</evidence>
<feature type="binding site" evidence="17">
    <location>
        <position position="205"/>
    </location>
    <ligand>
        <name>substrate</name>
    </ligand>
</feature>
<dbReference type="CDD" id="cd01284">
    <property type="entry name" value="Riboflavin_deaminase-reductase"/>
    <property type="match status" value="1"/>
</dbReference>
<dbReference type="SUPFAM" id="SSF53927">
    <property type="entry name" value="Cytidine deaminase-like"/>
    <property type="match status" value="1"/>
</dbReference>
<dbReference type="FunFam" id="3.40.140.10:FF:000025">
    <property type="entry name" value="Riboflavin biosynthesis protein RibD"/>
    <property type="match status" value="1"/>
</dbReference>
<feature type="binding site" evidence="17">
    <location>
        <begin position="294"/>
        <end position="300"/>
    </location>
    <ligand>
        <name>NADP(+)</name>
        <dbReference type="ChEBI" id="CHEBI:58349"/>
    </ligand>
</feature>
<dbReference type="Pfam" id="PF01872">
    <property type="entry name" value="RibD_C"/>
    <property type="match status" value="1"/>
</dbReference>
<evidence type="ECO:0000256" key="1">
    <source>
        <dbReference type="ARBA" id="ARBA00002151"/>
    </source>
</evidence>
<dbReference type="InterPro" id="IPR004794">
    <property type="entry name" value="Eubact_RibD"/>
</dbReference>
<dbReference type="Pfam" id="PF00383">
    <property type="entry name" value="dCMP_cyt_deam_1"/>
    <property type="match status" value="1"/>
</dbReference>
<evidence type="ECO:0000256" key="9">
    <source>
        <dbReference type="ARBA" id="ARBA00022833"/>
    </source>
</evidence>
<dbReference type="NCBIfam" id="TIGR00227">
    <property type="entry name" value="ribD_Cterm"/>
    <property type="match status" value="1"/>
</dbReference>
<feature type="binding site" evidence="18">
    <location>
        <position position="76"/>
    </location>
    <ligand>
        <name>Zn(2+)</name>
        <dbReference type="ChEBI" id="CHEBI:29105"/>
        <note>catalytic</note>
    </ligand>
</feature>
<evidence type="ECO:0000256" key="17">
    <source>
        <dbReference type="PIRSR" id="PIRSR006769-2"/>
    </source>
</evidence>
<evidence type="ECO:0000256" key="7">
    <source>
        <dbReference type="ARBA" id="ARBA00022723"/>
    </source>
</evidence>
<accession>A0A366XZL0</accession>
<evidence type="ECO:0000256" key="15">
    <source>
        <dbReference type="PIRNR" id="PIRNR006769"/>
    </source>
</evidence>
<feature type="binding site" evidence="17">
    <location>
        <position position="185"/>
    </location>
    <ligand>
        <name>substrate</name>
    </ligand>
</feature>
<keyword evidence="9 15" id="KW-0862">Zinc</keyword>
<dbReference type="SUPFAM" id="SSF53597">
    <property type="entry name" value="Dihydrofolate reductase-like"/>
    <property type="match status" value="1"/>
</dbReference>
<dbReference type="GO" id="GO:0009231">
    <property type="term" value="P:riboflavin biosynthetic process"/>
    <property type="evidence" value="ECO:0007669"/>
    <property type="project" value="UniProtKB-UniPathway"/>
</dbReference>
<dbReference type="PROSITE" id="PS51747">
    <property type="entry name" value="CYT_DCMP_DEAMINASES_2"/>
    <property type="match status" value="1"/>
</dbReference>
<protein>
    <recommendedName>
        <fullName evidence="15">Riboflavin biosynthesis protein RibD</fullName>
    </recommendedName>
    <domain>
        <recommendedName>
            <fullName evidence="15">Diaminohydroxyphosphoribosylaminopyrimidine deaminase</fullName>
            <shortName evidence="15">DRAP deaminase</shortName>
            <ecNumber evidence="15">3.5.4.26</ecNumber>
        </recommendedName>
        <alternativeName>
            <fullName evidence="15">Riboflavin-specific deaminase</fullName>
        </alternativeName>
    </domain>
    <domain>
        <recommendedName>
            <fullName evidence="15">5-amino-6-(5-phosphoribosylamino)uracil reductase</fullName>
            <ecNumber evidence="15">1.1.1.193</ecNumber>
        </recommendedName>
        <alternativeName>
            <fullName evidence="15">HTP reductase</fullName>
        </alternativeName>
    </domain>
</protein>
<feature type="domain" description="CMP/dCMP-type deaminase" evidence="19">
    <location>
        <begin position="2"/>
        <end position="123"/>
    </location>
</feature>
<sequence>MEQDKQYMRLALEMAKSTTGQTAPNPHVGSVLVRDGQIVGMGAHLKAGEPHAEVHALRMAQEKAKGATAYVTLEPCSHQGRTGPCAEALVKAGVSKVVIAALDPNPLVSGNGVKILKNAGIEVVVGVLEEEADKLNEVFNKFIVKNTPFVTLKAAMTLDGKIATSTGSSKWITGEKAREEVHRLRSVHDAILVGVNTVIADDPELTCRFIEGRNPIRVILDSTLRIPLSAKLINDDEAPTWIFTSQSFDVQKKEELEKRRCRVFVTSSQEQVDIQEVLQLLANEQITSLFVEGGSGINGAFIEKRLIDKVIFFIAPKLVGGRNALTPVSGKGILEMNDALQLQNASIKQVGEDFCIEGYLK</sequence>
<dbReference type="InterPro" id="IPR050765">
    <property type="entry name" value="Riboflavin_Biosynth_HTPR"/>
</dbReference>
<dbReference type="AlphaFoldDB" id="A0A366XZL0"/>
<dbReference type="InterPro" id="IPR002125">
    <property type="entry name" value="CMP_dCMP_dom"/>
</dbReference>
<dbReference type="InterPro" id="IPR024072">
    <property type="entry name" value="DHFR-like_dom_sf"/>
</dbReference>
<dbReference type="PANTHER" id="PTHR38011">
    <property type="entry name" value="DIHYDROFOLATE REDUCTASE FAMILY PROTEIN (AFU_ORTHOLOGUE AFUA_8G06820)"/>
    <property type="match status" value="1"/>
</dbReference>
<dbReference type="EC" id="1.1.1.193" evidence="15"/>
<comment type="similarity">
    <text evidence="4 15">In the N-terminal section; belongs to the cytidine and deoxycytidylate deaminase family.</text>
</comment>
<evidence type="ECO:0000256" key="13">
    <source>
        <dbReference type="ARBA" id="ARBA00049861"/>
    </source>
</evidence>
<keyword evidence="11 15" id="KW-0560">Oxidoreductase</keyword>
<feature type="binding site" evidence="17">
    <location>
        <position position="169"/>
    </location>
    <ligand>
        <name>NADP(+)</name>
        <dbReference type="ChEBI" id="CHEBI:58349"/>
    </ligand>
</feature>
<comment type="similarity">
    <text evidence="5 15">In the C-terminal section; belongs to the HTP reductase family.</text>
</comment>
<feature type="binding site" evidence="18">
    <location>
        <position position="85"/>
    </location>
    <ligand>
        <name>Zn(2+)</name>
        <dbReference type="ChEBI" id="CHEBI:29105"/>
        <note>catalytic</note>
    </ligand>
</feature>
<feature type="binding site" evidence="18">
    <location>
        <position position="51"/>
    </location>
    <ligand>
        <name>Zn(2+)</name>
        <dbReference type="ChEBI" id="CHEBI:29105"/>
        <note>catalytic</note>
    </ligand>
</feature>
<keyword evidence="8 15" id="KW-0378">Hydrolase</keyword>
<evidence type="ECO:0000313" key="20">
    <source>
        <dbReference type="EMBL" id="RBW71008.1"/>
    </source>
</evidence>
<feature type="active site" description="Proton donor" evidence="16">
    <location>
        <position position="53"/>
    </location>
</feature>
<comment type="cofactor">
    <cofactor evidence="15 18">
        <name>Zn(2+)</name>
        <dbReference type="ChEBI" id="CHEBI:29105"/>
    </cofactor>
    <text evidence="15 18">Binds 1 zinc ion.</text>
</comment>
<keyword evidence="6 15" id="KW-0686">Riboflavin biosynthesis</keyword>
<dbReference type="NCBIfam" id="TIGR00326">
    <property type="entry name" value="eubact_ribD"/>
    <property type="match status" value="1"/>
</dbReference>
<proteinExistence type="inferred from homology"/>
<evidence type="ECO:0000256" key="8">
    <source>
        <dbReference type="ARBA" id="ARBA00022801"/>
    </source>
</evidence>
<comment type="catalytic activity">
    <reaction evidence="13 15">
        <text>5-amino-6-(5-phospho-D-ribitylamino)uracil + NADP(+) = 5-amino-6-(5-phospho-D-ribosylamino)uracil + NADPH + H(+)</text>
        <dbReference type="Rhea" id="RHEA:17845"/>
        <dbReference type="ChEBI" id="CHEBI:15378"/>
        <dbReference type="ChEBI" id="CHEBI:57783"/>
        <dbReference type="ChEBI" id="CHEBI:58349"/>
        <dbReference type="ChEBI" id="CHEBI:58421"/>
        <dbReference type="ChEBI" id="CHEBI:58453"/>
        <dbReference type="EC" id="1.1.1.193"/>
    </reaction>
</comment>
<feature type="binding site" evidence="17">
    <location>
        <position position="201"/>
    </location>
    <ligand>
        <name>NADP(+)</name>
        <dbReference type="ChEBI" id="CHEBI:58349"/>
    </ligand>
</feature>
<dbReference type="GO" id="GO:0008835">
    <property type="term" value="F:diaminohydroxyphosphoribosylaminopyrimidine deaminase activity"/>
    <property type="evidence" value="ECO:0007669"/>
    <property type="project" value="UniProtKB-EC"/>
</dbReference>
<evidence type="ECO:0000259" key="19">
    <source>
        <dbReference type="PROSITE" id="PS51747"/>
    </source>
</evidence>
<dbReference type="InterPro" id="IPR016192">
    <property type="entry name" value="APOBEC/CMP_deaminase_Zn-bd"/>
</dbReference>
<comment type="pathway">
    <text evidence="2 15">Cofactor biosynthesis; riboflavin biosynthesis; 5-amino-6-(D-ribitylamino)uracil from GTP: step 2/4.</text>
</comment>
<evidence type="ECO:0000256" key="2">
    <source>
        <dbReference type="ARBA" id="ARBA00004882"/>
    </source>
</evidence>
<dbReference type="InterPro" id="IPR011549">
    <property type="entry name" value="RibD_C"/>
</dbReference>
<feature type="binding site" evidence="17">
    <location>
        <position position="292"/>
    </location>
    <ligand>
        <name>substrate</name>
    </ligand>
</feature>
<dbReference type="EC" id="3.5.4.26" evidence="15"/>